<accession>A0ABV5EUC6</accession>
<keyword evidence="3" id="KW-1185">Reference proteome</keyword>
<organism evidence="2 3">
    <name type="scientific">Microbacterium plantarum</name>
    <dbReference type="NCBI Taxonomy" id="1816425"/>
    <lineage>
        <taxon>Bacteria</taxon>
        <taxon>Bacillati</taxon>
        <taxon>Actinomycetota</taxon>
        <taxon>Actinomycetes</taxon>
        <taxon>Micrococcales</taxon>
        <taxon>Microbacteriaceae</taxon>
        <taxon>Microbacterium</taxon>
    </lineage>
</organism>
<evidence type="ECO:0000256" key="1">
    <source>
        <dbReference type="SAM" id="MobiDB-lite"/>
    </source>
</evidence>
<proteinExistence type="predicted"/>
<gene>
    <name evidence="2" type="ORF">AB7P39_12075</name>
</gene>
<feature type="compositionally biased region" description="Basic and acidic residues" evidence="1">
    <location>
        <begin position="287"/>
        <end position="307"/>
    </location>
</feature>
<feature type="region of interest" description="Disordered" evidence="1">
    <location>
        <begin position="272"/>
        <end position="307"/>
    </location>
</feature>
<dbReference type="EMBL" id="JBHLHV010000002">
    <property type="protein sequence ID" value="MFB8893577.1"/>
    <property type="molecule type" value="Genomic_DNA"/>
</dbReference>
<evidence type="ECO:0000313" key="2">
    <source>
        <dbReference type="EMBL" id="MFB8893577.1"/>
    </source>
</evidence>
<sequence>MTKAKTPSLTLESPKTLAAATAAEELNAAATQLENAQQAALARQITGRDLKNIQADYDLAKLRSDAVQAAADRERSSLAPDAEIHAAITGLMDDSSLKADELTAAFAQLDTALQNIRDVNNKRNAAILGWVNKLRDLGVPDQGLTIDDEEVKIYTSATAGTTITIGANQISALRTPAAYVAHAVNQHTRDARSQLLDPATLTRLDQRDSERAPAFRVKLTRPLGGKPAGHILSSREINPTNLARTVRDGNAELIEGTLPELPAEASRTYLPVGSDTTPLEGTPTPRQAHDTARDDAAVTHAVDRAFS</sequence>
<comment type="caution">
    <text evidence="2">The sequence shown here is derived from an EMBL/GenBank/DDBJ whole genome shotgun (WGS) entry which is preliminary data.</text>
</comment>
<dbReference type="Proteomes" id="UP001589643">
    <property type="component" value="Unassembled WGS sequence"/>
</dbReference>
<protein>
    <submittedName>
        <fullName evidence="2">Uncharacterized protein</fullName>
    </submittedName>
</protein>
<dbReference type="RefSeq" id="WP_378719255.1">
    <property type="nucleotide sequence ID" value="NZ_JBHLHV010000002.1"/>
</dbReference>
<reference evidence="2 3" key="1">
    <citation type="submission" date="2024-08" db="EMBL/GenBank/DDBJ databases">
        <title>Heavy metals resistant antinobacteria isolated from wastewater.</title>
        <authorList>
            <person name="Roman Ponce B."/>
            <person name="Blanco Mercado M.A."/>
            <person name="Avila Aldana I.N."/>
            <person name="Morales Arrieta S."/>
        </authorList>
    </citation>
    <scope>NUCLEOTIDE SEQUENCE [LARGE SCALE GENOMIC DNA]</scope>
    <source>
        <strain evidence="3">sma-1</strain>
    </source>
</reference>
<evidence type="ECO:0000313" key="3">
    <source>
        <dbReference type="Proteomes" id="UP001589643"/>
    </source>
</evidence>
<name>A0ABV5EUC6_9MICO</name>